<comment type="caution">
    <text evidence="1">The sequence shown here is derived from an EMBL/GenBank/DDBJ whole genome shotgun (WGS) entry which is preliminary data.</text>
</comment>
<name>A0A0A3YYU1_9GAMM</name>
<dbReference type="AlphaFoldDB" id="A0A0A3YYU1"/>
<evidence type="ECO:0000313" key="1">
    <source>
        <dbReference type="EMBL" id="KGT90506.1"/>
    </source>
</evidence>
<feature type="non-terminal residue" evidence="1">
    <location>
        <position position="1"/>
    </location>
</feature>
<proteinExistence type="predicted"/>
<keyword evidence="2" id="KW-1185">Reference proteome</keyword>
<reference evidence="1 2" key="1">
    <citation type="submission" date="2014-10" db="EMBL/GenBank/DDBJ databases">
        <title>Genome sequence of Erwinia typographi M043b.</title>
        <authorList>
            <person name="Chan K.-G."/>
            <person name="Tan W.-S."/>
        </authorList>
    </citation>
    <scope>NUCLEOTIDE SEQUENCE [LARGE SCALE GENOMIC DNA]</scope>
    <source>
        <strain evidence="1 2">M043b</strain>
    </source>
</reference>
<evidence type="ECO:0000313" key="2">
    <source>
        <dbReference type="Proteomes" id="UP000030351"/>
    </source>
</evidence>
<gene>
    <name evidence="1" type="ORF">NG99_17660</name>
</gene>
<organism evidence="1 2">
    <name type="scientific">Erwinia typographi</name>
    <dbReference type="NCBI Taxonomy" id="371042"/>
    <lineage>
        <taxon>Bacteria</taxon>
        <taxon>Pseudomonadati</taxon>
        <taxon>Pseudomonadota</taxon>
        <taxon>Gammaproteobacteria</taxon>
        <taxon>Enterobacterales</taxon>
        <taxon>Erwiniaceae</taxon>
        <taxon>Erwinia</taxon>
    </lineage>
</organism>
<dbReference type="EMBL" id="JRUQ01000050">
    <property type="protein sequence ID" value="KGT90506.1"/>
    <property type="molecule type" value="Genomic_DNA"/>
</dbReference>
<sequence length="86" mass="9402">RLKPVVAPRRGFSPTLYGAICKKKSLNVSSDFLFKNGGEGGIDSLCSPFGQFVRRASDLSNRLKPVVDPRRGFSPTLYGAICKKKV</sequence>
<protein>
    <submittedName>
        <fullName evidence="1">Uncharacterized protein</fullName>
    </submittedName>
</protein>
<dbReference type="Proteomes" id="UP000030351">
    <property type="component" value="Unassembled WGS sequence"/>
</dbReference>
<accession>A0A0A3YYU1</accession>